<dbReference type="InterPro" id="IPR000219">
    <property type="entry name" value="DH_dom"/>
</dbReference>
<feature type="compositionally biased region" description="Polar residues" evidence="3">
    <location>
        <begin position="566"/>
        <end position="584"/>
    </location>
</feature>
<keyword evidence="2" id="KW-0344">Guanine-nucleotide releasing factor</keyword>
<dbReference type="Pfam" id="PF00621">
    <property type="entry name" value="RhoGEF"/>
    <property type="match status" value="1"/>
</dbReference>
<feature type="domain" description="DH" evidence="5">
    <location>
        <begin position="1479"/>
        <end position="1656"/>
    </location>
</feature>
<feature type="region of interest" description="Disordered" evidence="3">
    <location>
        <begin position="259"/>
        <end position="345"/>
    </location>
</feature>
<dbReference type="SMART" id="SM00233">
    <property type="entry name" value="PH"/>
    <property type="match status" value="1"/>
</dbReference>
<dbReference type="EMBL" id="JAFJMO010000017">
    <property type="protein sequence ID" value="KAJ8252528.1"/>
    <property type="molecule type" value="Genomic_DNA"/>
</dbReference>
<dbReference type="InterPro" id="IPR052231">
    <property type="entry name" value="Rho_GEF_signaling-related"/>
</dbReference>
<organism evidence="6 7">
    <name type="scientific">Conger conger</name>
    <name type="common">Conger eel</name>
    <name type="synonym">Muraena conger</name>
    <dbReference type="NCBI Taxonomy" id="82655"/>
    <lineage>
        <taxon>Eukaryota</taxon>
        <taxon>Metazoa</taxon>
        <taxon>Chordata</taxon>
        <taxon>Craniata</taxon>
        <taxon>Vertebrata</taxon>
        <taxon>Euteleostomi</taxon>
        <taxon>Actinopterygii</taxon>
        <taxon>Neopterygii</taxon>
        <taxon>Teleostei</taxon>
        <taxon>Anguilliformes</taxon>
        <taxon>Congridae</taxon>
        <taxon>Conger</taxon>
    </lineage>
</organism>
<dbReference type="InterPro" id="IPR035899">
    <property type="entry name" value="DBL_dom_sf"/>
</dbReference>
<keyword evidence="7" id="KW-1185">Reference proteome</keyword>
<dbReference type="InterPro" id="IPR011993">
    <property type="entry name" value="PH-like_dom_sf"/>
</dbReference>
<feature type="compositionally biased region" description="Polar residues" evidence="3">
    <location>
        <begin position="501"/>
        <end position="514"/>
    </location>
</feature>
<dbReference type="PANTHER" id="PTHR45845:SF4">
    <property type="entry name" value="PLECKSTRIN HOMOLOGY DOMAIN CONTAINING, FAMILY G (WITH RHOGEF DOMAIN) MEMBER 4"/>
    <property type="match status" value="1"/>
</dbReference>
<feature type="compositionally biased region" description="Polar residues" evidence="3">
    <location>
        <begin position="728"/>
        <end position="741"/>
    </location>
</feature>
<dbReference type="GO" id="GO:0005085">
    <property type="term" value="F:guanyl-nucleotide exchange factor activity"/>
    <property type="evidence" value="ECO:0007669"/>
    <property type="project" value="UniProtKB-KW"/>
</dbReference>
<feature type="compositionally biased region" description="Basic and acidic residues" evidence="3">
    <location>
        <begin position="204"/>
        <end position="243"/>
    </location>
</feature>
<feature type="compositionally biased region" description="Basic and acidic residues" evidence="3">
    <location>
        <begin position="588"/>
        <end position="601"/>
    </location>
</feature>
<evidence type="ECO:0000256" key="2">
    <source>
        <dbReference type="ARBA" id="ARBA00022658"/>
    </source>
</evidence>
<feature type="region of interest" description="Disordered" evidence="3">
    <location>
        <begin position="1275"/>
        <end position="1308"/>
    </location>
</feature>
<dbReference type="OrthoDB" id="6152532at2759"/>
<evidence type="ECO:0000256" key="1">
    <source>
        <dbReference type="ARBA" id="ARBA00022553"/>
    </source>
</evidence>
<dbReference type="InterPro" id="IPR001251">
    <property type="entry name" value="CRAL-TRIO_dom"/>
</dbReference>
<dbReference type="PANTHER" id="PTHR45845">
    <property type="entry name" value="RHO GUANINE NUCLEOTIDE EXCHANGE FACTOR-RELATED"/>
    <property type="match status" value="1"/>
</dbReference>
<dbReference type="SUPFAM" id="SSF52087">
    <property type="entry name" value="CRAL/TRIO domain"/>
    <property type="match status" value="1"/>
</dbReference>
<dbReference type="Gene3D" id="1.20.58.60">
    <property type="match status" value="1"/>
</dbReference>
<evidence type="ECO:0000259" key="4">
    <source>
        <dbReference type="PROSITE" id="PS50003"/>
    </source>
</evidence>
<dbReference type="InterPro" id="IPR001849">
    <property type="entry name" value="PH_domain"/>
</dbReference>
<dbReference type="Proteomes" id="UP001152803">
    <property type="component" value="Unassembled WGS sequence"/>
</dbReference>
<evidence type="ECO:0000313" key="6">
    <source>
        <dbReference type="EMBL" id="KAJ8252528.1"/>
    </source>
</evidence>
<dbReference type="CDD" id="cd13242">
    <property type="entry name" value="PH_puratrophin-1"/>
    <property type="match status" value="1"/>
</dbReference>
<dbReference type="SUPFAM" id="SSF50729">
    <property type="entry name" value="PH domain-like"/>
    <property type="match status" value="1"/>
</dbReference>
<feature type="region of interest" description="Disordered" evidence="3">
    <location>
        <begin position="366"/>
        <end position="757"/>
    </location>
</feature>
<protein>
    <recommendedName>
        <fullName evidence="8">Puratrophin-1</fullName>
    </recommendedName>
</protein>
<name>A0A9Q1HPL9_CONCO</name>
<dbReference type="Pfam" id="PF22697">
    <property type="entry name" value="SOS1_NGEF_PH"/>
    <property type="match status" value="1"/>
</dbReference>
<feature type="compositionally biased region" description="Basic and acidic residues" evidence="3">
    <location>
        <begin position="410"/>
        <end position="440"/>
    </location>
</feature>
<feature type="region of interest" description="Disordered" evidence="3">
    <location>
        <begin position="1452"/>
        <end position="1477"/>
    </location>
</feature>
<dbReference type="CDD" id="cd00170">
    <property type="entry name" value="SEC14"/>
    <property type="match status" value="1"/>
</dbReference>
<feature type="compositionally biased region" description="Polar residues" evidence="3">
    <location>
        <begin position="450"/>
        <end position="474"/>
    </location>
</feature>
<comment type="caution">
    <text evidence="6">The sequence shown here is derived from an EMBL/GenBank/DDBJ whole genome shotgun (WGS) entry which is preliminary data.</text>
</comment>
<dbReference type="Gene3D" id="2.30.29.30">
    <property type="entry name" value="Pleckstrin-homology domain (PH domain)/Phosphotyrosine-binding domain (PTB)"/>
    <property type="match status" value="1"/>
</dbReference>
<feature type="compositionally biased region" description="Acidic residues" evidence="3">
    <location>
        <begin position="605"/>
        <end position="616"/>
    </location>
</feature>
<dbReference type="CDD" id="cd00160">
    <property type="entry name" value="RhoGEF"/>
    <property type="match status" value="1"/>
</dbReference>
<feature type="region of interest" description="Disordered" evidence="3">
    <location>
        <begin position="1334"/>
        <end position="1373"/>
    </location>
</feature>
<dbReference type="SMART" id="SM00325">
    <property type="entry name" value="RhoGEF"/>
    <property type="match status" value="1"/>
</dbReference>
<dbReference type="InterPro" id="IPR036865">
    <property type="entry name" value="CRAL-TRIO_dom_sf"/>
</dbReference>
<dbReference type="PROSITE" id="PS50010">
    <property type="entry name" value="DH_2"/>
    <property type="match status" value="1"/>
</dbReference>
<feature type="region of interest" description="Disordered" evidence="3">
    <location>
        <begin position="189"/>
        <end position="244"/>
    </location>
</feature>
<feature type="compositionally biased region" description="Polar residues" evidence="3">
    <location>
        <begin position="260"/>
        <end position="302"/>
    </location>
</feature>
<feature type="domain" description="PH" evidence="4">
    <location>
        <begin position="1668"/>
        <end position="1776"/>
    </location>
</feature>
<feature type="compositionally biased region" description="Basic and acidic residues" evidence="3">
    <location>
        <begin position="690"/>
        <end position="703"/>
    </location>
</feature>
<feature type="compositionally biased region" description="Low complexity" evidence="3">
    <location>
        <begin position="556"/>
        <end position="565"/>
    </location>
</feature>
<proteinExistence type="predicted"/>
<evidence type="ECO:0000256" key="3">
    <source>
        <dbReference type="SAM" id="MobiDB-lite"/>
    </source>
</evidence>
<dbReference type="Gene3D" id="1.20.900.10">
    <property type="entry name" value="Dbl homology (DH) domain"/>
    <property type="match status" value="1"/>
</dbReference>
<reference evidence="6" key="1">
    <citation type="journal article" date="2023" name="Science">
        <title>Genome structures resolve the early diversification of teleost fishes.</title>
        <authorList>
            <person name="Parey E."/>
            <person name="Louis A."/>
            <person name="Montfort J."/>
            <person name="Bouchez O."/>
            <person name="Roques C."/>
            <person name="Iampietro C."/>
            <person name="Lluch J."/>
            <person name="Castinel A."/>
            <person name="Donnadieu C."/>
            <person name="Desvignes T."/>
            <person name="Floi Bucao C."/>
            <person name="Jouanno E."/>
            <person name="Wen M."/>
            <person name="Mejri S."/>
            <person name="Dirks R."/>
            <person name="Jansen H."/>
            <person name="Henkel C."/>
            <person name="Chen W.J."/>
            <person name="Zahm M."/>
            <person name="Cabau C."/>
            <person name="Klopp C."/>
            <person name="Thompson A.W."/>
            <person name="Robinson-Rechavi M."/>
            <person name="Braasch I."/>
            <person name="Lecointre G."/>
            <person name="Bobe J."/>
            <person name="Postlethwait J.H."/>
            <person name="Berthelot C."/>
            <person name="Roest Crollius H."/>
            <person name="Guiguen Y."/>
        </authorList>
    </citation>
    <scope>NUCLEOTIDE SEQUENCE</scope>
    <source>
        <strain evidence="6">Concon-B</strain>
    </source>
</reference>
<evidence type="ECO:0000313" key="7">
    <source>
        <dbReference type="Proteomes" id="UP001152803"/>
    </source>
</evidence>
<keyword evidence="1" id="KW-0597">Phosphoprotein</keyword>
<dbReference type="InterPro" id="IPR055251">
    <property type="entry name" value="SOS1_NGEF_PH"/>
</dbReference>
<gene>
    <name evidence="6" type="ORF">COCON_G00218400</name>
</gene>
<feature type="compositionally biased region" description="Basic and acidic residues" evidence="3">
    <location>
        <begin position="304"/>
        <end position="315"/>
    </location>
</feature>
<feature type="region of interest" description="Disordered" evidence="3">
    <location>
        <begin position="1887"/>
        <end position="1939"/>
    </location>
</feature>
<sequence length="2031" mass="222686">MDSKSLDSCIQNALAALFPPFEATAATVLCQVLDVVESAYHGDGLRYLIDFLVPSKHILQCIQQDACFPYNGFLFRHEGWPLCVHDKVIVQLCSLDWRVLRPGDFYLQLAPCPKKAPRVLLKSLSWDGQDVEELEVPAVTHSSIFTMDWLDSINRERMGSPLEHCLLSGDGHIFRVPWEDVVHPEFVNKAKTTEGGGAGGVQDGRPEGKDAEPQARRGGGDGRFHTDGRACRRGPDRRARGSEAEGEYVDLLDITLPRLSPQTGSLTQSVSLNYKNQNRTRTSEQTPESAFKNSTCSQSTPHSELIEDVRPRKPSDCPVILTPTRTEDGGEEGFLGGERLEGAPHTPAADISTVVSLQSLEPDFSGLPVDLRDSPLGHGTGAASAEEPADLRDSPSECGEVPGGAVVEVSTKDSPSDSTDDKPTGLEPHPAEDNSPREASEGLAQEESDQATLSPSTHTGTPSEGDSPLSNMHSPLSIETGVGDSLKTGPSEAESAFLSDTDPSAQQTEQSCCNSVTEQGEGTGEGTGEVSELQQGTDEVTETQKADGELEGAGEGEAVVEQADGTETTTSEPAPQHLSTQEGSSPGKDGETGVASEEKVAGSEGTEEKEEEEREDVDGRVSDCPGPAQTEDERVALATDRAQIPEDSGVPGPESGASHGPALLVGEGDESGGLPDAPQDPVAPQEVQGAEERTEDGPVRETDTQTLTATPDVALDHGPPAGGDKTQPEGSHQPADSSQGEAQVPMPSREASALGKPVDVVGSREDAMTLQQQDSVCLSPVPAKAQPVLSKAHSINREVLGSGVLCLPGTRDKCGRALVIVTTRNTAWLNPYCNSSELARILEYFHTITRKEVSSMGLAVLVDARRCSPVPALFKAFNILQETVPGCIHTVLLLADRDLAFRMDKSSAIQIEPLSSLKSLHKHVEGAQLPTEFDGTFPFCHSSWISFRMRVEQLISSCKDAVSLLKSTVSGLEATSLPATAEEARGLLSRYREVMHSVLQDSRLVRLQLEGGAALSRLRKEESSVSLTEDYRDAIEEVSGLYNQVDELVHRLVTLSNKSTQELEFILEFKVLEEGFDQVSSWIEEVGENQLKSLEVLEDSLKQQLVKQSQFKDFYTTAYERCKTGEALLRRLDRWEDVSSEDLQVYAVKARSFCVLLRDFSQRVEETKRNIDKAVKLYEFFDRAYKWALEGMRHLASLSMEDCATPEKCQTVIQCLESYRRQHPEIPDARFQEMNELAGDLRTDSGLKQWKFAWAKCQETKQMFEKKLEAALRTRRALPADAGEKKKKGGAEASPRRHSDGAETLQGRSSSLSFSCRKAFGAFGARPALSMGDAASLKGSTPSLSGPCTPPNPHCLPRRSSPEESPQRALLEAQAWSSSSSCSALSVSEAGRRVLRKTHSFDAPTAAMPESPRYGCCQRTLSEPARRGNTGVFIKGLEVSSTEVADRAYGSRLPTHGWSPSDGLRNSTPAPEPRAKRSKLHHIVDEMVTTEREYVRSVRYIIEHYFPEMERLDLPQDLRGKRSVIFGNLEKLLDFHSQYFLQELESCSNHPLRVSYCFLRHKDQFELYALYSKNKPKSDALLASHGNTFFRNKQVELEDKMDLASYLLKPIQRMSKYALLLKDLIKEVSEAQEQELTCLRAAAEIVKFQLRHGNDLLAMDAIRDCDVNLKEQGQLVRQDEFTIWSGRKRCQRHVFLFEDLVLFSKPKRIEGGLDVYIYKHSFKTADLGMTETSGENAQRFEIWFRRRTSKNHTYILQAASSEIKHAWTSDIARILWQQATRNKELRMQEMVSMGVGNKPFLDIKPSDAAINDRAIDYIMKGRGARTRASIAVSLFDHTKVNSSVTGALSAGGPSSSSFLGPLNLHYYNQALLPGGERSFISPCIEEDEMEHETSSQPSMTTESSESSHCLSGSGSSGSDSGCVSSHLPEALSEEPGSPCEPPCYPGVSSPMAGKPCFNSQYISAVSPACAEGSAFRAALLSRRSPLPFAEGEMSERWRFYVVSRTARFSLLPDSGAFCGPRQRCLARDHSF</sequence>
<dbReference type="SUPFAM" id="SSF48065">
    <property type="entry name" value="DBL homology domain (DH-domain)"/>
    <property type="match status" value="1"/>
</dbReference>
<dbReference type="PROSITE" id="PS50003">
    <property type="entry name" value="PH_DOMAIN"/>
    <property type="match status" value="1"/>
</dbReference>
<feature type="compositionally biased region" description="Low complexity" evidence="3">
    <location>
        <begin position="1902"/>
        <end position="1937"/>
    </location>
</feature>
<accession>A0A9Q1HPL9</accession>
<evidence type="ECO:0008006" key="8">
    <source>
        <dbReference type="Google" id="ProtNLM"/>
    </source>
</evidence>
<evidence type="ECO:0000259" key="5">
    <source>
        <dbReference type="PROSITE" id="PS50010"/>
    </source>
</evidence>
<dbReference type="FunFam" id="2.30.29.30:FF:000078">
    <property type="entry name" value="Guanine nucleotide exchange factor DBS"/>
    <property type="match status" value="1"/>
</dbReference>